<dbReference type="Proteomes" id="UP000663845">
    <property type="component" value="Unassembled WGS sequence"/>
</dbReference>
<name>A0A819URK7_9BILA</name>
<proteinExistence type="predicted"/>
<evidence type="ECO:0000313" key="2">
    <source>
        <dbReference type="EMBL" id="CAF4099448.1"/>
    </source>
</evidence>
<reference evidence="2" key="1">
    <citation type="submission" date="2021-02" db="EMBL/GenBank/DDBJ databases">
        <authorList>
            <person name="Nowell W R."/>
        </authorList>
    </citation>
    <scope>NUCLEOTIDE SEQUENCE</scope>
</reference>
<evidence type="ECO:0000313" key="3">
    <source>
        <dbReference type="Proteomes" id="UP000663844"/>
    </source>
</evidence>
<comment type="caution">
    <text evidence="2">The sequence shown here is derived from an EMBL/GenBank/DDBJ whole genome shotgun (WGS) entry which is preliminary data.</text>
</comment>
<dbReference type="AlphaFoldDB" id="A0A819URK7"/>
<protein>
    <submittedName>
        <fullName evidence="2">Uncharacterized protein</fullName>
    </submittedName>
</protein>
<evidence type="ECO:0000313" key="1">
    <source>
        <dbReference type="EMBL" id="CAF1440915.1"/>
    </source>
</evidence>
<dbReference type="EMBL" id="CAJNOG010001410">
    <property type="protein sequence ID" value="CAF1440915.1"/>
    <property type="molecule type" value="Genomic_DNA"/>
</dbReference>
<sequence length="164" mass="19207">MDDNTTAENKIIRDQIIRPSTLTLQQNADNQTTEIIDLCTPTMDTNSTASPSLTHVQQFPNLEHRFSILASFPFHQEQQQQGFPLFANIPSRQLSEKQLVFRQSNVHKPAFQIIDNDSTLPSFLREKHQLYFGDLMKRLKVDMAILDFNYTRLNQYIRKMSYER</sequence>
<accession>A0A819URK7</accession>
<feature type="non-terminal residue" evidence="2">
    <location>
        <position position="1"/>
    </location>
</feature>
<dbReference type="Proteomes" id="UP000663844">
    <property type="component" value="Unassembled WGS sequence"/>
</dbReference>
<gene>
    <name evidence="1" type="ORF">JYZ213_LOCUS40114</name>
    <name evidence="2" type="ORF">OXD698_LOCUS35344</name>
</gene>
<dbReference type="EMBL" id="CAJOAZ010005425">
    <property type="protein sequence ID" value="CAF4099448.1"/>
    <property type="molecule type" value="Genomic_DNA"/>
</dbReference>
<organism evidence="2 3">
    <name type="scientific">Adineta steineri</name>
    <dbReference type="NCBI Taxonomy" id="433720"/>
    <lineage>
        <taxon>Eukaryota</taxon>
        <taxon>Metazoa</taxon>
        <taxon>Spiralia</taxon>
        <taxon>Gnathifera</taxon>
        <taxon>Rotifera</taxon>
        <taxon>Eurotatoria</taxon>
        <taxon>Bdelloidea</taxon>
        <taxon>Adinetida</taxon>
        <taxon>Adinetidae</taxon>
        <taxon>Adineta</taxon>
    </lineage>
</organism>